<evidence type="ECO:0000256" key="1">
    <source>
        <dbReference type="ARBA" id="ARBA00022741"/>
    </source>
</evidence>
<evidence type="ECO:0000313" key="7">
    <source>
        <dbReference type="EMBL" id="CEM12136.1"/>
    </source>
</evidence>
<dbReference type="GO" id="GO:0051082">
    <property type="term" value="F:unfolded protein binding"/>
    <property type="evidence" value="ECO:0007669"/>
    <property type="project" value="InterPro"/>
</dbReference>
<protein>
    <recommendedName>
        <fullName evidence="6">Protein kinase domain-containing protein</fullName>
    </recommendedName>
</protein>
<dbReference type="PROSITE" id="PS00107">
    <property type="entry name" value="PROTEIN_KINASE_ATP"/>
    <property type="match status" value="1"/>
</dbReference>
<dbReference type="VEuPathDB" id="CryptoDB:Cvel_16783"/>
<evidence type="ECO:0000256" key="4">
    <source>
        <dbReference type="RuleBase" id="RU000304"/>
    </source>
</evidence>
<dbReference type="SUPFAM" id="SSF49493">
    <property type="entry name" value="HSP40/DnaJ peptide-binding domain"/>
    <property type="match status" value="1"/>
</dbReference>
<evidence type="ECO:0000256" key="2">
    <source>
        <dbReference type="ARBA" id="ARBA00022840"/>
    </source>
</evidence>
<evidence type="ECO:0000256" key="3">
    <source>
        <dbReference type="PROSITE-ProRule" id="PRU10141"/>
    </source>
</evidence>
<keyword evidence="4" id="KW-0418">Kinase</keyword>
<dbReference type="GO" id="GO:0006457">
    <property type="term" value="P:protein folding"/>
    <property type="evidence" value="ECO:0007669"/>
    <property type="project" value="InterPro"/>
</dbReference>
<keyword evidence="1 3" id="KW-0547">Nucleotide-binding</keyword>
<name>A0A0G4FG16_9ALVE</name>
<dbReference type="AlphaFoldDB" id="A0A0G4FG16"/>
<feature type="domain" description="Protein kinase" evidence="6">
    <location>
        <begin position="11"/>
        <end position="316"/>
    </location>
</feature>
<dbReference type="InterPro" id="IPR000719">
    <property type="entry name" value="Prot_kinase_dom"/>
</dbReference>
<dbReference type="PROSITE" id="PS00108">
    <property type="entry name" value="PROTEIN_KINASE_ST"/>
    <property type="match status" value="1"/>
</dbReference>
<dbReference type="Gene3D" id="3.30.200.20">
    <property type="entry name" value="Phosphorylase Kinase, domain 1"/>
    <property type="match status" value="1"/>
</dbReference>
<dbReference type="InterPro" id="IPR017441">
    <property type="entry name" value="Protein_kinase_ATP_BS"/>
</dbReference>
<proteinExistence type="inferred from homology"/>
<dbReference type="Gene3D" id="1.10.510.10">
    <property type="entry name" value="Transferase(Phosphotransferase) domain 1"/>
    <property type="match status" value="1"/>
</dbReference>
<dbReference type="GO" id="GO:0004674">
    <property type="term" value="F:protein serine/threonine kinase activity"/>
    <property type="evidence" value="ECO:0007669"/>
    <property type="project" value="UniProtKB-KW"/>
</dbReference>
<reference evidence="7" key="1">
    <citation type="submission" date="2014-11" db="EMBL/GenBank/DDBJ databases">
        <authorList>
            <person name="Otto D Thomas"/>
            <person name="Naeem Raeece"/>
        </authorList>
    </citation>
    <scope>NUCLEOTIDE SEQUENCE</scope>
</reference>
<keyword evidence="4" id="KW-0723">Serine/threonine-protein kinase</keyword>
<dbReference type="PhylomeDB" id="A0A0G4FG16"/>
<dbReference type="Pfam" id="PF01556">
    <property type="entry name" value="DnaJ_C"/>
    <property type="match status" value="1"/>
</dbReference>
<evidence type="ECO:0000256" key="5">
    <source>
        <dbReference type="SAM" id="MobiDB-lite"/>
    </source>
</evidence>
<sequence>MKKRIIAPESLAFSKNLGSGGFADVYSGKYDGAKCAIKVLRKNGNEDDKEARKNFETESEILFTIRHPHVIQTFGFCRESPKGPAIVLERCECDLRKYVKKLTDTHNSPKIISLLLQAATGLNHLHDYKGKDANCKTRRTTKNVYHGDVKPENFLVVQNIRPLMNEGYPGNKRSYSVEVTVKLADFGGVAASGDPIREYTKEYAAPEVLQSELDDPPKGTEPPSCLSDTYSFSCMSIQLLENDMKTRLSSLLSRVTGGDGVTGQFGGRSLYPWGLSEHSAEKVADLLERGMSTAPKVRPLMEEVVQSLASVCSPSVHMDPDTLTDSGGGHEGEAEEGRERKRPRKGKLAFAKLARQTDSGKTKKLKVIRRRFEGFSPFQESTLLHIEIVPGWKAGTKITFAGEGDVDVPGGVPRDIVFVLKEKPHARFQRVGDDLHARVPVPAGIGEVTDSRLNEV</sequence>
<keyword evidence="2 3" id="KW-0067">ATP-binding</keyword>
<dbReference type="PANTHER" id="PTHR44329">
    <property type="entry name" value="SERINE/THREONINE-PROTEIN KINASE TNNI3K-RELATED"/>
    <property type="match status" value="1"/>
</dbReference>
<comment type="similarity">
    <text evidence="4">Belongs to the protein kinase superfamily.</text>
</comment>
<dbReference type="Gene3D" id="2.60.260.20">
    <property type="entry name" value="Urease metallochaperone UreE, N-terminal domain"/>
    <property type="match status" value="1"/>
</dbReference>
<feature type="compositionally biased region" description="Basic and acidic residues" evidence="5">
    <location>
        <begin position="328"/>
        <end position="339"/>
    </location>
</feature>
<dbReference type="InterPro" id="IPR002939">
    <property type="entry name" value="DnaJ_C"/>
</dbReference>
<dbReference type="Pfam" id="PF00069">
    <property type="entry name" value="Pkinase"/>
    <property type="match status" value="1"/>
</dbReference>
<dbReference type="PROSITE" id="PS50011">
    <property type="entry name" value="PROTEIN_KINASE_DOM"/>
    <property type="match status" value="1"/>
</dbReference>
<dbReference type="InterPro" id="IPR051681">
    <property type="entry name" value="Ser/Thr_Kinases-Pseudokinases"/>
</dbReference>
<organism evidence="7">
    <name type="scientific">Chromera velia CCMP2878</name>
    <dbReference type="NCBI Taxonomy" id="1169474"/>
    <lineage>
        <taxon>Eukaryota</taxon>
        <taxon>Sar</taxon>
        <taxon>Alveolata</taxon>
        <taxon>Colpodellida</taxon>
        <taxon>Chromeraceae</taxon>
        <taxon>Chromera</taxon>
    </lineage>
</organism>
<dbReference type="SUPFAM" id="SSF56112">
    <property type="entry name" value="Protein kinase-like (PK-like)"/>
    <property type="match status" value="1"/>
</dbReference>
<accession>A0A0G4FG16</accession>
<feature type="binding site" evidence="3">
    <location>
        <position position="38"/>
    </location>
    <ligand>
        <name>ATP</name>
        <dbReference type="ChEBI" id="CHEBI:30616"/>
    </ligand>
</feature>
<dbReference type="InterPro" id="IPR011009">
    <property type="entry name" value="Kinase-like_dom_sf"/>
</dbReference>
<dbReference type="InterPro" id="IPR008971">
    <property type="entry name" value="HSP40/DnaJ_pept-bd"/>
</dbReference>
<evidence type="ECO:0000259" key="6">
    <source>
        <dbReference type="PROSITE" id="PS50011"/>
    </source>
</evidence>
<dbReference type="EMBL" id="CDMZ01000340">
    <property type="protein sequence ID" value="CEM12136.1"/>
    <property type="molecule type" value="Genomic_DNA"/>
</dbReference>
<dbReference type="SMART" id="SM00220">
    <property type="entry name" value="S_TKc"/>
    <property type="match status" value="1"/>
</dbReference>
<dbReference type="GO" id="GO:0005524">
    <property type="term" value="F:ATP binding"/>
    <property type="evidence" value="ECO:0007669"/>
    <property type="project" value="UniProtKB-UniRule"/>
</dbReference>
<gene>
    <name evidence="7" type="ORF">Cvel_16783</name>
</gene>
<dbReference type="InterPro" id="IPR008271">
    <property type="entry name" value="Ser/Thr_kinase_AS"/>
</dbReference>
<feature type="region of interest" description="Disordered" evidence="5">
    <location>
        <begin position="315"/>
        <end position="346"/>
    </location>
</feature>
<keyword evidence="4" id="KW-0808">Transferase</keyword>